<sequence>MRLDAEEEGGALILFRTCGKTSGGDGIDLKKRQRSPKSFLKES</sequence>
<evidence type="ECO:0000313" key="3">
    <source>
        <dbReference type="Proteomes" id="UP000679779"/>
    </source>
</evidence>
<organism evidence="2 3">
    <name type="scientific">Paenibacillus albilobatus</name>
    <dbReference type="NCBI Taxonomy" id="2716884"/>
    <lineage>
        <taxon>Bacteria</taxon>
        <taxon>Bacillati</taxon>
        <taxon>Bacillota</taxon>
        <taxon>Bacilli</taxon>
        <taxon>Bacillales</taxon>
        <taxon>Paenibacillaceae</taxon>
        <taxon>Paenibacillus</taxon>
    </lineage>
</organism>
<feature type="region of interest" description="Disordered" evidence="1">
    <location>
        <begin position="21"/>
        <end position="43"/>
    </location>
</feature>
<dbReference type="EMBL" id="BORQ01000004">
    <property type="protein sequence ID" value="GIO32642.1"/>
    <property type="molecule type" value="Genomic_DNA"/>
</dbReference>
<accession>A0A919XGY9</accession>
<dbReference type="Proteomes" id="UP000679779">
    <property type="component" value="Unassembled WGS sequence"/>
</dbReference>
<gene>
    <name evidence="2" type="ORF">J2TS6_37830</name>
</gene>
<reference evidence="2" key="1">
    <citation type="submission" date="2021-03" db="EMBL/GenBank/DDBJ databases">
        <title>Antimicrobial resistance genes in bacteria isolated from Japanese honey, and their potential for conferring macrolide and lincosamide resistance in the American foulbrood pathogen Paenibacillus larvae.</title>
        <authorList>
            <person name="Okamoto M."/>
            <person name="Kumagai M."/>
            <person name="Kanamori H."/>
            <person name="Takamatsu D."/>
        </authorList>
    </citation>
    <scope>NUCLEOTIDE SEQUENCE</scope>
    <source>
        <strain evidence="2">J2TS6</strain>
    </source>
</reference>
<proteinExistence type="predicted"/>
<protein>
    <submittedName>
        <fullName evidence="2">Uncharacterized protein</fullName>
    </submittedName>
</protein>
<evidence type="ECO:0000256" key="1">
    <source>
        <dbReference type="SAM" id="MobiDB-lite"/>
    </source>
</evidence>
<evidence type="ECO:0000313" key="2">
    <source>
        <dbReference type="EMBL" id="GIO32642.1"/>
    </source>
</evidence>
<name>A0A919XGY9_9BACL</name>
<comment type="caution">
    <text evidence="2">The sequence shown here is derived from an EMBL/GenBank/DDBJ whole genome shotgun (WGS) entry which is preliminary data.</text>
</comment>
<dbReference type="AlphaFoldDB" id="A0A919XGY9"/>
<keyword evidence="3" id="KW-1185">Reference proteome</keyword>